<name>A0ABR4FRV4_9EURO</name>
<dbReference type="InterPro" id="IPR042099">
    <property type="entry name" value="ANL_N_sf"/>
</dbReference>
<dbReference type="PANTHER" id="PTHR24096:SF424">
    <property type="entry name" value="ACETYL-COA SYNTHETASE-LIKE PROTEIN-RELATED"/>
    <property type="match status" value="1"/>
</dbReference>
<dbReference type="Proteomes" id="UP001610563">
    <property type="component" value="Unassembled WGS sequence"/>
</dbReference>
<gene>
    <name evidence="3" type="ORF">BJX66DRAFT_347094</name>
</gene>
<evidence type="ECO:0000313" key="4">
    <source>
        <dbReference type="Proteomes" id="UP001610563"/>
    </source>
</evidence>
<reference evidence="3 4" key="1">
    <citation type="submission" date="2024-07" db="EMBL/GenBank/DDBJ databases">
        <title>Section-level genome sequencing and comparative genomics of Aspergillus sections Usti and Cavernicolus.</title>
        <authorList>
            <consortium name="Lawrence Berkeley National Laboratory"/>
            <person name="Nybo J.L."/>
            <person name="Vesth T.C."/>
            <person name="Theobald S."/>
            <person name="Frisvad J.C."/>
            <person name="Larsen T.O."/>
            <person name="Kjaerboelling I."/>
            <person name="Rothschild-Mancinelli K."/>
            <person name="Lyhne E.K."/>
            <person name="Kogle M.E."/>
            <person name="Barry K."/>
            <person name="Clum A."/>
            <person name="Na H."/>
            <person name="Ledsgaard L."/>
            <person name="Lin J."/>
            <person name="Lipzen A."/>
            <person name="Kuo A."/>
            <person name="Riley R."/>
            <person name="Mondo S."/>
            <person name="Labutti K."/>
            <person name="Haridas S."/>
            <person name="Pangalinan J."/>
            <person name="Salamov A.A."/>
            <person name="Simmons B.A."/>
            <person name="Magnuson J.K."/>
            <person name="Chen J."/>
            <person name="Drula E."/>
            <person name="Henrissat B."/>
            <person name="Wiebenga A."/>
            <person name="Lubbers R.J."/>
            <person name="Gomes A.C."/>
            <person name="Makela M.R."/>
            <person name="Stajich J."/>
            <person name="Grigoriev I.V."/>
            <person name="Mortensen U.H."/>
            <person name="De Vries R.P."/>
            <person name="Baker S.E."/>
            <person name="Andersen M.R."/>
        </authorList>
    </citation>
    <scope>NUCLEOTIDE SEQUENCE [LARGE SCALE GENOMIC DNA]</scope>
    <source>
        <strain evidence="3 4">CBS 209.92</strain>
    </source>
</reference>
<feature type="domain" description="AMP-dependent synthetase/ligase" evidence="1">
    <location>
        <begin position="51"/>
        <end position="430"/>
    </location>
</feature>
<dbReference type="Gene3D" id="3.30.300.30">
    <property type="match status" value="1"/>
</dbReference>
<dbReference type="EMBL" id="JBFTWV010000129">
    <property type="protein sequence ID" value="KAL2785965.1"/>
    <property type="molecule type" value="Genomic_DNA"/>
</dbReference>
<dbReference type="SUPFAM" id="SSF56801">
    <property type="entry name" value="Acetyl-CoA synthetase-like"/>
    <property type="match status" value="1"/>
</dbReference>
<dbReference type="InterPro" id="IPR020845">
    <property type="entry name" value="AMP-binding_CS"/>
</dbReference>
<dbReference type="PROSITE" id="PS00455">
    <property type="entry name" value="AMP_BINDING"/>
    <property type="match status" value="1"/>
</dbReference>
<keyword evidence="4" id="KW-1185">Reference proteome</keyword>
<evidence type="ECO:0000313" key="3">
    <source>
        <dbReference type="EMBL" id="KAL2785965.1"/>
    </source>
</evidence>
<dbReference type="PANTHER" id="PTHR24096">
    <property type="entry name" value="LONG-CHAIN-FATTY-ACID--COA LIGASE"/>
    <property type="match status" value="1"/>
</dbReference>
<evidence type="ECO:0000259" key="1">
    <source>
        <dbReference type="Pfam" id="PF00501"/>
    </source>
</evidence>
<dbReference type="Pfam" id="PF00501">
    <property type="entry name" value="AMP-binding"/>
    <property type="match status" value="1"/>
</dbReference>
<proteinExistence type="predicted"/>
<organism evidence="3 4">
    <name type="scientific">Aspergillus keveii</name>
    <dbReference type="NCBI Taxonomy" id="714993"/>
    <lineage>
        <taxon>Eukaryota</taxon>
        <taxon>Fungi</taxon>
        <taxon>Dikarya</taxon>
        <taxon>Ascomycota</taxon>
        <taxon>Pezizomycotina</taxon>
        <taxon>Eurotiomycetes</taxon>
        <taxon>Eurotiomycetidae</taxon>
        <taxon>Eurotiales</taxon>
        <taxon>Aspergillaceae</taxon>
        <taxon>Aspergillus</taxon>
        <taxon>Aspergillus subgen. Nidulantes</taxon>
    </lineage>
</organism>
<dbReference type="InterPro" id="IPR000873">
    <property type="entry name" value="AMP-dep_synth/lig_dom"/>
</dbReference>
<sequence>MTVNRLQISSDGVIESPLSVPIPTTDLFSFIISSGTALSRKSPQYFDATSPSNNYTLEDAELMAKRFGRGLQSLGLKKQDKVLLYAGNDLFFPVILWGVTAAGGVFTGASPTASAHELEYQLRDSEARVLISSSDKLGVARKAAKKVGLPLERVLVLGHKESPTNQQSSIRPWTDIWASPEEAKCWTWERITTKEEAISTTAIINYSSGTTGLPKGVELTHYNIISNAKQIIAKRLLVADSPAGRARRERLDTSSERWLAAVPMYHAFGQSYFCVLAPRFGAKVFVMPKFNLLQYLTFVDIYRITFINVVPAMLAMLCKVENPGQFNFKAIDSMTSGAAPLDPATAARFQQLYLRDGVLVKQGWGMTETTSNVTGFALDDEDDGRSIGWLSPNCKARIMPVEGRRFEGAADGRVVGELWVAGPNIMKRYWKREEETRDAFAVEGGERWLRTGDIAFVDERGCFYIVDRMKELIKVNGLQVSPAELEKGLMAHEGVVEAAVVSFKKEDRKFPRAFVVRKNTSLTAEELHTFVKSRFARYKWLTGGIFFIERIPRTASGKVIRRELPNPKGSKL</sequence>
<feature type="domain" description="AMP-binding enzyme C-terminal" evidence="2">
    <location>
        <begin position="484"/>
        <end position="558"/>
    </location>
</feature>
<evidence type="ECO:0000259" key="2">
    <source>
        <dbReference type="Pfam" id="PF13193"/>
    </source>
</evidence>
<protein>
    <submittedName>
        <fullName evidence="3">Acetyl-CoA synthetase-like protein</fullName>
    </submittedName>
</protein>
<comment type="caution">
    <text evidence="3">The sequence shown here is derived from an EMBL/GenBank/DDBJ whole genome shotgun (WGS) entry which is preliminary data.</text>
</comment>
<accession>A0ABR4FRV4</accession>
<dbReference type="Pfam" id="PF13193">
    <property type="entry name" value="AMP-binding_C"/>
    <property type="match status" value="1"/>
</dbReference>
<dbReference type="InterPro" id="IPR025110">
    <property type="entry name" value="AMP-bd_C"/>
</dbReference>
<dbReference type="Gene3D" id="3.40.50.12780">
    <property type="entry name" value="N-terminal domain of ligase-like"/>
    <property type="match status" value="1"/>
</dbReference>
<dbReference type="InterPro" id="IPR045851">
    <property type="entry name" value="AMP-bd_C_sf"/>
</dbReference>